<dbReference type="PANTHER" id="PTHR45754">
    <property type="entry name" value="METHYLENETETRAHYDROFOLATE REDUCTASE"/>
    <property type="match status" value="1"/>
</dbReference>
<feature type="domain" description="MTHFR SAM-binding regulatory" evidence="11">
    <location>
        <begin position="347"/>
        <end position="535"/>
    </location>
</feature>
<feature type="domain" description="MTHFR SAM-binding regulatory" evidence="11">
    <location>
        <begin position="538"/>
        <end position="585"/>
    </location>
</feature>
<dbReference type="CDD" id="cd00537">
    <property type="entry name" value="MTHFR"/>
    <property type="match status" value="1"/>
</dbReference>
<evidence type="ECO:0000256" key="1">
    <source>
        <dbReference type="ARBA" id="ARBA00001974"/>
    </source>
</evidence>
<dbReference type="GO" id="GO:0035999">
    <property type="term" value="P:tetrahydrofolate interconversion"/>
    <property type="evidence" value="ECO:0007669"/>
    <property type="project" value="UniProtKB-UniPathway"/>
</dbReference>
<reference evidence="12 13" key="1">
    <citation type="journal article" date="2018" name="Gigascience">
        <title>Genomes of trombidid mites reveal novel predicted allergens and laterally-transferred genes associated with secondary metabolism.</title>
        <authorList>
            <person name="Dong X."/>
            <person name="Chaisiri K."/>
            <person name="Xia D."/>
            <person name="Armstrong S.D."/>
            <person name="Fang Y."/>
            <person name="Donnelly M.J."/>
            <person name="Kadowaki T."/>
            <person name="McGarry J.W."/>
            <person name="Darby A.C."/>
            <person name="Makepeace B.L."/>
        </authorList>
    </citation>
    <scope>NUCLEOTIDE SEQUENCE [LARGE SCALE GENOMIC DNA]</scope>
    <source>
        <strain evidence="12">UoL-WK</strain>
    </source>
</reference>
<keyword evidence="4" id="KW-0285">Flavoprotein</keyword>
<evidence type="ECO:0000256" key="9">
    <source>
        <dbReference type="RuleBase" id="RU004254"/>
    </source>
</evidence>
<evidence type="ECO:0000256" key="4">
    <source>
        <dbReference type="ARBA" id="ARBA00022630"/>
    </source>
</evidence>
<dbReference type="Pfam" id="PF02219">
    <property type="entry name" value="MTHFR"/>
    <property type="match status" value="1"/>
</dbReference>
<feature type="region of interest" description="Disordered" evidence="10">
    <location>
        <begin position="1"/>
        <end position="22"/>
    </location>
</feature>
<dbReference type="PANTHER" id="PTHR45754:SF3">
    <property type="entry name" value="METHYLENETETRAHYDROFOLATE REDUCTASE (NADPH)"/>
    <property type="match status" value="1"/>
</dbReference>
<keyword evidence="6" id="KW-0560">Oxidoreductase</keyword>
<evidence type="ECO:0000256" key="6">
    <source>
        <dbReference type="ARBA" id="ARBA00023002"/>
    </source>
</evidence>
<dbReference type="SUPFAM" id="SSF51730">
    <property type="entry name" value="FAD-linked oxidoreductase"/>
    <property type="match status" value="1"/>
</dbReference>
<feature type="compositionally biased region" description="Low complexity" evidence="10">
    <location>
        <begin position="1"/>
        <end position="21"/>
    </location>
</feature>
<dbReference type="GO" id="GO:0106313">
    <property type="term" value="F:methylenetetrahydrofolate reductase (NADPH) activity"/>
    <property type="evidence" value="ECO:0007669"/>
    <property type="project" value="UniProtKB-EC"/>
</dbReference>
<comment type="catalytic activity">
    <reaction evidence="8">
        <text>(6S)-5-methyl-5,6,7,8-tetrahydrofolate + NADP(+) = (6R)-5,10-methylene-5,6,7,8-tetrahydrofolate + NADPH + H(+)</text>
        <dbReference type="Rhea" id="RHEA:19817"/>
        <dbReference type="ChEBI" id="CHEBI:15378"/>
        <dbReference type="ChEBI" id="CHEBI:15636"/>
        <dbReference type="ChEBI" id="CHEBI:18608"/>
        <dbReference type="ChEBI" id="CHEBI:57783"/>
        <dbReference type="ChEBI" id="CHEBI:58349"/>
        <dbReference type="EC" id="1.5.1.53"/>
    </reaction>
    <physiologicalReaction direction="right-to-left" evidence="8">
        <dbReference type="Rhea" id="RHEA:19819"/>
    </physiologicalReaction>
</comment>
<evidence type="ECO:0000313" key="13">
    <source>
        <dbReference type="Proteomes" id="UP000285301"/>
    </source>
</evidence>
<dbReference type="Proteomes" id="UP000285301">
    <property type="component" value="Unassembled WGS sequence"/>
</dbReference>
<evidence type="ECO:0000256" key="5">
    <source>
        <dbReference type="ARBA" id="ARBA00022827"/>
    </source>
</evidence>
<evidence type="ECO:0000256" key="8">
    <source>
        <dbReference type="ARBA" id="ARBA00047751"/>
    </source>
</evidence>
<name>A0A3S4QGX9_9ACAR</name>
<evidence type="ECO:0000256" key="2">
    <source>
        <dbReference type="ARBA" id="ARBA00004777"/>
    </source>
</evidence>
<evidence type="ECO:0000259" key="11">
    <source>
        <dbReference type="Pfam" id="PF21895"/>
    </source>
</evidence>
<dbReference type="UniPathway" id="UPA00193"/>
<dbReference type="STRING" id="1965070.A0A3S4QGX9"/>
<keyword evidence="5" id="KW-0274">FAD</keyword>
<gene>
    <name evidence="12" type="ORF">B4U79_00832</name>
</gene>
<dbReference type="EMBL" id="NCKU01006607">
    <property type="protein sequence ID" value="RWS03325.1"/>
    <property type="molecule type" value="Genomic_DNA"/>
</dbReference>
<evidence type="ECO:0000256" key="3">
    <source>
        <dbReference type="ARBA" id="ARBA00006743"/>
    </source>
</evidence>
<sequence>MVRGNVRSNSSSSMSSSADVDSGSEDIILSASENNHNCSSKPSSYVPLIEKINQRIKSNDPFFSLEFFPPRTKEGGVNLLSRFDRMREGGPLFCDITWHPAGNPGSDSPTSSITIAGVALNYCALETMLHITCVNMGPDELKKHLNRAKELGIRNILALRGDLPENEEMKELYFHYARDMVRFIREHYGNYFTICVAGYPTKHPEAASYEEDLQHLKEKVDAGADFIITQLFFESQDYIRYVNDCRSIGIKVPIIAGIMPIQSHDSLRHIVRLSRLEVPKYILEAIKPIASNDEAIRKYGIELATKMCREILASGTTPGLHFYTLNREVATVQILKNLGLWKKNPQKPFPWLTVPNYKRCTEEVRPIFWANRTKSYVYRTSSWDEFPNGRWGDSSSPAFGELKDYYLFIGKSKSPLEELRRMWGKELSSEKDIWDVFYNYVSGSINKYGIKVTRIPWSEGELNPETNLISEQLARINARGFLTINSQPNINGADSTDPIVGWGASGGYVYQKAYLEFFTRREYAQILRIVLDKYPKETPIAVTWGVFPGAEIVQPTVVDPVSFMVWKDEAFSLWRESWAKLYPED</sequence>
<dbReference type="NCBIfam" id="TIGR00677">
    <property type="entry name" value="fadh2_euk"/>
    <property type="match status" value="1"/>
</dbReference>
<keyword evidence="13" id="KW-1185">Reference proteome</keyword>
<comment type="similarity">
    <text evidence="3">Belongs to the methylenetetrahydrofolate reductase family.</text>
</comment>
<proteinExistence type="inferred from homology"/>
<comment type="pathway">
    <text evidence="2 9">One-carbon metabolism; tetrahydrofolate interconversion.</text>
</comment>
<protein>
    <recommendedName>
        <fullName evidence="7">methylenetetrahydrofolate reductase (NADPH)</fullName>
        <ecNumber evidence="7">1.5.1.53</ecNumber>
    </recommendedName>
</protein>
<dbReference type="InterPro" id="IPR029041">
    <property type="entry name" value="FAD-linked_oxidoreductase-like"/>
</dbReference>
<dbReference type="GO" id="GO:0071949">
    <property type="term" value="F:FAD binding"/>
    <property type="evidence" value="ECO:0007669"/>
    <property type="project" value="TreeGrafter"/>
</dbReference>
<dbReference type="EC" id="1.5.1.53" evidence="7"/>
<evidence type="ECO:0000256" key="10">
    <source>
        <dbReference type="SAM" id="MobiDB-lite"/>
    </source>
</evidence>
<organism evidence="12 13">
    <name type="scientific">Dinothrombium tinctorium</name>
    <dbReference type="NCBI Taxonomy" id="1965070"/>
    <lineage>
        <taxon>Eukaryota</taxon>
        <taxon>Metazoa</taxon>
        <taxon>Ecdysozoa</taxon>
        <taxon>Arthropoda</taxon>
        <taxon>Chelicerata</taxon>
        <taxon>Arachnida</taxon>
        <taxon>Acari</taxon>
        <taxon>Acariformes</taxon>
        <taxon>Trombidiformes</taxon>
        <taxon>Prostigmata</taxon>
        <taxon>Anystina</taxon>
        <taxon>Parasitengona</taxon>
        <taxon>Trombidioidea</taxon>
        <taxon>Trombidiidae</taxon>
        <taxon>Dinothrombium</taxon>
    </lineage>
</organism>
<evidence type="ECO:0000313" key="12">
    <source>
        <dbReference type="EMBL" id="RWS03325.1"/>
    </source>
</evidence>
<evidence type="ECO:0000256" key="7">
    <source>
        <dbReference type="ARBA" id="ARBA00034530"/>
    </source>
</evidence>
<comment type="cofactor">
    <cofactor evidence="1">
        <name>FAD</name>
        <dbReference type="ChEBI" id="CHEBI:57692"/>
    </cofactor>
</comment>
<accession>A0A3S4QGX9</accession>
<dbReference type="AlphaFoldDB" id="A0A3S4QGX9"/>
<comment type="caution">
    <text evidence="12">The sequence shown here is derived from an EMBL/GenBank/DDBJ whole genome shotgun (WGS) entry which is preliminary data.</text>
</comment>
<dbReference type="Gene3D" id="3.20.20.220">
    <property type="match status" value="1"/>
</dbReference>
<dbReference type="InterPro" id="IPR004621">
    <property type="entry name" value="Fadh2_euk"/>
</dbReference>
<feature type="non-terminal residue" evidence="12">
    <location>
        <position position="585"/>
    </location>
</feature>
<dbReference type="InterPro" id="IPR053806">
    <property type="entry name" value="MTHFR_C"/>
</dbReference>
<dbReference type="OrthoDB" id="16284at2759"/>
<dbReference type="GO" id="GO:0009086">
    <property type="term" value="P:methionine biosynthetic process"/>
    <property type="evidence" value="ECO:0007669"/>
    <property type="project" value="TreeGrafter"/>
</dbReference>
<dbReference type="InterPro" id="IPR003171">
    <property type="entry name" value="Mehydrof_redctse-like"/>
</dbReference>
<dbReference type="GO" id="GO:0005829">
    <property type="term" value="C:cytosol"/>
    <property type="evidence" value="ECO:0007669"/>
    <property type="project" value="TreeGrafter"/>
</dbReference>
<dbReference type="Pfam" id="PF21895">
    <property type="entry name" value="MTHFR_C"/>
    <property type="match status" value="2"/>
</dbReference>